<dbReference type="Proteomes" id="UP000050640">
    <property type="component" value="Unplaced"/>
</dbReference>
<evidence type="ECO:0000313" key="2">
    <source>
        <dbReference type="WBParaSite" id="EEL_0000861001-mRNA-1"/>
    </source>
</evidence>
<name>A0A0R3S1Q9_9BILA</name>
<evidence type="ECO:0000313" key="1">
    <source>
        <dbReference type="Proteomes" id="UP000050640"/>
    </source>
</evidence>
<accession>A0A0R3S1Q9</accession>
<proteinExistence type="predicted"/>
<dbReference type="WBParaSite" id="EEL_0000861001-mRNA-1">
    <property type="protein sequence ID" value="EEL_0000861001-mRNA-1"/>
    <property type="gene ID" value="EEL_0000861001"/>
</dbReference>
<sequence>MQRHSESNVCKIRNSKMQRNSESNVRKIRNSRMQRDSESNLCKIRNEYDNDLTIIPEVVDSALAHFFMKELWEPMGLEIRIVPEIQNRRKMTLIMGDKKSMHIEENKYVHPCVCKRQLEEEIQRLRLHMAFDEIRKRWHQVYSGDANTKSSYEHNLYVPKTCSSTSTSKPLAVSRSASFNRRSFINTMRSSYSTLHRSRSF</sequence>
<protein>
    <submittedName>
        <fullName evidence="2">Uncharacterized protein</fullName>
    </submittedName>
</protein>
<reference evidence="2" key="1">
    <citation type="submission" date="2017-02" db="UniProtKB">
        <authorList>
            <consortium name="WormBaseParasite"/>
        </authorList>
    </citation>
    <scope>IDENTIFICATION</scope>
</reference>
<organism evidence="1 2">
    <name type="scientific">Elaeophora elaphi</name>
    <dbReference type="NCBI Taxonomy" id="1147741"/>
    <lineage>
        <taxon>Eukaryota</taxon>
        <taxon>Metazoa</taxon>
        <taxon>Ecdysozoa</taxon>
        <taxon>Nematoda</taxon>
        <taxon>Chromadorea</taxon>
        <taxon>Rhabditida</taxon>
        <taxon>Spirurina</taxon>
        <taxon>Spiruromorpha</taxon>
        <taxon>Filarioidea</taxon>
        <taxon>Onchocercidae</taxon>
        <taxon>Elaeophora</taxon>
    </lineage>
</organism>
<keyword evidence="1" id="KW-1185">Reference proteome</keyword>
<dbReference type="AlphaFoldDB" id="A0A0R3S1Q9"/>